<sequence>MSPSTASWPRIQQPIPIEYASQHIRCELIHYQMSTSLAASKLVNYYGFTGIGSPPLGLGEPGDLYVDENPDTMELYARDANFEWRAWSGPHSLHTHPNSEDWCLWASASGFAWFSPKFVRDDGAPSGRGGMDRRAMIAQALTSYKMGVALAGHQAPPDAQSDSMGTKRTAPTDGSDNAERHKRPRQGKQPNATHTIPHVLSGTPNDGPSSQLDEALTCENCSETQKSVADLDDLLKKAMDRAIVTERMAEELTDKRGRSQALHSPSLMAPSVEGQFTALFDTWNKSFFDVMRSVATATAEAHDAAMFAAAEKHAAAQAAILQTAQKDKEAAERAATKKISLLEKNAAAQAAISQTAVQKDKEAAEKAATKCISLLRVQMDDAVSKRKRAEGKLAGTSPGRVFPNPRQYAARMLWKRDGCPSCFWFVQRFVRAGSSDYQYAKPTLNLLPGYTRANEFFRVSADILPPNFPYAPEQDTLGVRIPYRYYTGPGPPPASIGFPGDIYHDFLSGPSREISASTGYARTTSGWTPWAGVENPVRYPFLPVYVLRPAKTQLMSHEWDHINNVGGYNASKRLEKAATKQEAEMQNLTAAADARGLVLLQRTEIEARNNHGGGGGSAVAVSAKPPPWPHTGELLPTHMSSKRDAFIAQVTEWTRHEAELVNSNAELAAKMKSISALERKLKDFETTHSILQTKYENLRAAHATLGQSNTALVANIANAKLDFSRAWEKLEQEREGKGKIKANLDSISGVLDRRVAEVSNIRNQLELKQRHIEELEAKHNAAVAAKDEEIAVITLSRNTTYSKLSERDAQIVTQARDIQGLSARLEQAARGVNSRHAARKQDIEALRKANKVGLGTGSALGTGVAVQGIEQDTGAVRTSNRPGAQVGVMSQPARARDPPPPPPWTPYSVLSSFKIQLPRTEANAAASTLVTVPALTANHRPNGTTQESQPLSLPPPTTLGAQLSKYGGVPSTLSTIPPLTEEAYPTRVLSTAPIFAPKKAVNQLPTPTSPNSRQHYVTPQPKPDNASARNKNLSNSAPSSASPAIPVSAAVSMPATTADKNHTPLGTSALALISTPISTQAPKADQTPAPSRLNNLQKLAIALAHQKQAKHAQPEPPSTPTAPGAQSLGNLALNFGASQLALLSASTPNKHPSVAPVTHCRPGTNTFNATARTLNGQTLFASLPSLTSAIRASLAPLRQAAGGSAPSPTLTYTFTSATSPVSVPAQSPQGSLLNDQCSSTPPPSLVSALAASFAPSHESIGSRAASTESTSTSATSLVVASENIQNEERTPWPLGQTRKDRQKLRSKLRRRQKRQEAKALATQQAILDLAIKNEMSGDTGTMLKRKRSANASGDERQTKGKGKRARAVEVEFILVSDSEDGDEAANKSGDGAVVCMNVDGEGDAMAKAKDSGPPPPSFLEHPTTQDGQHRNHVETSYPDSHTEPDKPANSNMEVDFNLQPAVPPPQEPALGDIPISTSTASVIKPEPSDLPLPASPPLLRPLLSRQHLRLVFKKQEDHVLCMACWLATSTESIIPLSPSAAVDHLVAAHPEAVPALLAKSPAELKEAWANRKEGKEGEARNGPQGMKVGVKGL</sequence>
<feature type="region of interest" description="Disordered" evidence="2">
    <location>
        <begin position="1569"/>
        <end position="1593"/>
    </location>
</feature>
<evidence type="ECO:0000313" key="4">
    <source>
        <dbReference type="Proteomes" id="UP000076532"/>
    </source>
</evidence>
<dbReference type="OrthoDB" id="3067611at2759"/>
<feature type="coiled-coil region" evidence="1">
    <location>
        <begin position="667"/>
        <end position="694"/>
    </location>
</feature>
<dbReference type="EMBL" id="KV417543">
    <property type="protein sequence ID" value="KZP21935.1"/>
    <property type="molecule type" value="Genomic_DNA"/>
</dbReference>
<organism evidence="3 4">
    <name type="scientific">Athelia psychrophila</name>
    <dbReference type="NCBI Taxonomy" id="1759441"/>
    <lineage>
        <taxon>Eukaryota</taxon>
        <taxon>Fungi</taxon>
        <taxon>Dikarya</taxon>
        <taxon>Basidiomycota</taxon>
        <taxon>Agaricomycotina</taxon>
        <taxon>Agaricomycetes</taxon>
        <taxon>Agaricomycetidae</taxon>
        <taxon>Atheliales</taxon>
        <taxon>Atheliaceae</taxon>
        <taxon>Athelia</taxon>
    </lineage>
</organism>
<dbReference type="PANTHER" id="PTHR34491:SF156">
    <property type="entry name" value="KINESIN MOTOR DOMAIN-CONTAINING PROTEIN"/>
    <property type="match status" value="1"/>
</dbReference>
<dbReference type="PANTHER" id="PTHR34491">
    <property type="entry name" value="A-TYPE INCLUSION PROTEIN, PUTATIVE-RELATED"/>
    <property type="match status" value="1"/>
</dbReference>
<feature type="compositionally biased region" description="Low complexity" evidence="2">
    <location>
        <begin position="1264"/>
        <end position="1282"/>
    </location>
</feature>
<evidence type="ECO:0000313" key="3">
    <source>
        <dbReference type="EMBL" id="KZP21935.1"/>
    </source>
</evidence>
<reference evidence="3 4" key="1">
    <citation type="journal article" date="2016" name="Mol. Biol. Evol.">
        <title>Comparative Genomics of Early-Diverging Mushroom-Forming Fungi Provides Insights into the Origins of Lignocellulose Decay Capabilities.</title>
        <authorList>
            <person name="Nagy L.G."/>
            <person name="Riley R."/>
            <person name="Tritt A."/>
            <person name="Adam C."/>
            <person name="Daum C."/>
            <person name="Floudas D."/>
            <person name="Sun H."/>
            <person name="Yadav J.S."/>
            <person name="Pangilinan J."/>
            <person name="Larsson K.H."/>
            <person name="Matsuura K."/>
            <person name="Barry K."/>
            <person name="Labutti K."/>
            <person name="Kuo R."/>
            <person name="Ohm R.A."/>
            <person name="Bhattacharya S.S."/>
            <person name="Shirouzu T."/>
            <person name="Yoshinaga Y."/>
            <person name="Martin F.M."/>
            <person name="Grigoriev I.V."/>
            <person name="Hibbett D.S."/>
        </authorList>
    </citation>
    <scope>NUCLEOTIDE SEQUENCE [LARGE SCALE GENOMIC DNA]</scope>
    <source>
        <strain evidence="3 4">CBS 109695</strain>
    </source>
</reference>
<feature type="compositionally biased region" description="Polar residues" evidence="2">
    <location>
        <begin position="1003"/>
        <end position="1017"/>
    </location>
</feature>
<evidence type="ECO:0000256" key="2">
    <source>
        <dbReference type="SAM" id="MobiDB-lite"/>
    </source>
</evidence>
<gene>
    <name evidence="3" type="ORF">FIBSPDRAFT_890751</name>
</gene>
<proteinExistence type="predicted"/>
<feature type="coiled-coil region" evidence="1">
    <location>
        <begin position="758"/>
        <end position="785"/>
    </location>
</feature>
<feature type="region of interest" description="Disordered" evidence="2">
    <location>
        <begin position="1260"/>
        <end position="1316"/>
    </location>
</feature>
<feature type="region of interest" description="Disordered" evidence="2">
    <location>
        <begin position="1403"/>
        <end position="1452"/>
    </location>
</feature>
<keyword evidence="1" id="KW-0175">Coiled coil</keyword>
<feature type="region of interest" description="Disordered" evidence="2">
    <location>
        <begin position="153"/>
        <end position="213"/>
    </location>
</feature>
<feature type="compositionally biased region" description="Basic residues" evidence="2">
    <location>
        <begin position="1300"/>
        <end position="1313"/>
    </location>
</feature>
<feature type="compositionally biased region" description="Basic and acidic residues" evidence="2">
    <location>
        <begin position="1569"/>
        <end position="1579"/>
    </location>
</feature>
<dbReference type="Proteomes" id="UP000076532">
    <property type="component" value="Unassembled WGS sequence"/>
</dbReference>
<evidence type="ECO:0000256" key="1">
    <source>
        <dbReference type="SAM" id="Coils"/>
    </source>
</evidence>
<protein>
    <submittedName>
        <fullName evidence="3">Uncharacterized protein</fullName>
    </submittedName>
</protein>
<keyword evidence="4" id="KW-1185">Reference proteome</keyword>
<accession>A0A166KIB3</accession>
<feature type="region of interest" description="Disordered" evidence="2">
    <location>
        <begin position="1338"/>
        <end position="1363"/>
    </location>
</feature>
<feature type="region of interest" description="Disordered" evidence="2">
    <location>
        <begin position="937"/>
        <end position="959"/>
    </location>
</feature>
<feature type="region of interest" description="Disordered" evidence="2">
    <location>
        <begin position="1001"/>
        <end position="1044"/>
    </location>
</feature>
<name>A0A166KIB3_9AGAM</name>
<feature type="compositionally biased region" description="Polar residues" evidence="2">
    <location>
        <begin position="202"/>
        <end position="212"/>
    </location>
</feature>
<feature type="region of interest" description="Disordered" evidence="2">
    <location>
        <begin position="876"/>
        <end position="901"/>
    </location>
</feature>
<dbReference type="STRING" id="436010.A0A166KIB3"/>
<feature type="region of interest" description="Disordered" evidence="2">
    <location>
        <begin position="1106"/>
        <end position="1129"/>
    </location>
</feature>